<dbReference type="SMART" id="SM00595">
    <property type="entry name" value="MADF"/>
    <property type="match status" value="1"/>
</dbReference>
<gene>
    <name evidence="5" type="ORF">g.51659</name>
</gene>
<reference evidence="5" key="1">
    <citation type="submission" date="2015-11" db="EMBL/GenBank/DDBJ databases">
        <title>De novo transcriptome assembly of four potential Pierce s Disease insect vectors from Arizona vineyards.</title>
        <authorList>
            <person name="Tassone E.E."/>
        </authorList>
    </citation>
    <scope>NUCLEOTIDE SEQUENCE</scope>
</reference>
<dbReference type="GO" id="GO:0005634">
    <property type="term" value="C:nucleus"/>
    <property type="evidence" value="ECO:0007669"/>
    <property type="project" value="UniProtKB-SubCell"/>
</dbReference>
<feature type="compositionally biased region" description="Polar residues" evidence="2">
    <location>
        <begin position="278"/>
        <end position="291"/>
    </location>
</feature>
<evidence type="ECO:0000256" key="1">
    <source>
        <dbReference type="PROSITE-ProRule" id="PRU00371"/>
    </source>
</evidence>
<dbReference type="InterPro" id="IPR039353">
    <property type="entry name" value="TF_Adf1"/>
</dbReference>
<feature type="region of interest" description="Disordered" evidence="2">
    <location>
        <begin position="1"/>
        <end position="33"/>
    </location>
</feature>
<dbReference type="EMBL" id="GEBQ01005596">
    <property type="protein sequence ID" value="JAT34381.1"/>
    <property type="molecule type" value="Transcribed_RNA"/>
</dbReference>
<dbReference type="GO" id="GO:0005667">
    <property type="term" value="C:transcription regulator complex"/>
    <property type="evidence" value="ECO:0007669"/>
    <property type="project" value="TreeGrafter"/>
</dbReference>
<dbReference type="Pfam" id="PF10545">
    <property type="entry name" value="MADF_DNA_bdg"/>
    <property type="match status" value="1"/>
</dbReference>
<dbReference type="InterPro" id="IPR006578">
    <property type="entry name" value="MADF-dom"/>
</dbReference>
<dbReference type="InterPro" id="IPR004210">
    <property type="entry name" value="BESS_motif"/>
</dbReference>
<organism evidence="5">
    <name type="scientific">Graphocephala atropunctata</name>
    <dbReference type="NCBI Taxonomy" id="36148"/>
    <lineage>
        <taxon>Eukaryota</taxon>
        <taxon>Metazoa</taxon>
        <taxon>Ecdysozoa</taxon>
        <taxon>Arthropoda</taxon>
        <taxon>Hexapoda</taxon>
        <taxon>Insecta</taxon>
        <taxon>Pterygota</taxon>
        <taxon>Neoptera</taxon>
        <taxon>Paraneoptera</taxon>
        <taxon>Hemiptera</taxon>
        <taxon>Auchenorrhyncha</taxon>
        <taxon>Membracoidea</taxon>
        <taxon>Cicadellidae</taxon>
        <taxon>Cicadellinae</taxon>
        <taxon>Cicadellini</taxon>
        <taxon>Graphocephala</taxon>
    </lineage>
</organism>
<sequence>ERNAPRITHSTMKRSAVRKSNALSSQPRFRPSDDETLINEVSEREMLWKTDHLEFKNSVKKEKLWSEIGLLLNKTGEQCKTRWKSIRDNFKRTKRDENSRIGKPAKMKRANYWELLTFLDENDDKRRSCSNTDDGELNYCEVANMIIANAEGEVIDGDYSVSPTVDDGGERDAHFVTPQYAIANSPNMVLQGRNNDQSNYSIVDALRQTGEERRVLIKCLERLVQPETNKDEIDLFFKTMAATVKKFEPSEKAEAKIKIFNIVHEIEMRQFSDPIDTDATSEYSRPQSATSAVPEGNVT</sequence>
<protein>
    <recommendedName>
        <fullName evidence="6">MADF domain-containing protein</fullName>
    </recommendedName>
</protein>
<dbReference type="GO" id="GO:0006357">
    <property type="term" value="P:regulation of transcription by RNA polymerase II"/>
    <property type="evidence" value="ECO:0007669"/>
    <property type="project" value="TreeGrafter"/>
</dbReference>
<evidence type="ECO:0008006" key="6">
    <source>
        <dbReference type="Google" id="ProtNLM"/>
    </source>
</evidence>
<feature type="region of interest" description="Disordered" evidence="2">
    <location>
        <begin position="276"/>
        <end position="299"/>
    </location>
</feature>
<accession>A0A1B6MEP9</accession>
<evidence type="ECO:0000259" key="3">
    <source>
        <dbReference type="PROSITE" id="PS51029"/>
    </source>
</evidence>
<evidence type="ECO:0000256" key="2">
    <source>
        <dbReference type="SAM" id="MobiDB-lite"/>
    </source>
</evidence>
<dbReference type="PANTHER" id="PTHR12243">
    <property type="entry name" value="MADF DOMAIN TRANSCRIPTION FACTOR"/>
    <property type="match status" value="1"/>
</dbReference>
<feature type="non-terminal residue" evidence="5">
    <location>
        <position position="1"/>
    </location>
</feature>
<feature type="domain" description="MADF" evidence="3">
    <location>
        <begin position="36"/>
        <end position="124"/>
    </location>
</feature>
<evidence type="ECO:0000259" key="4">
    <source>
        <dbReference type="PROSITE" id="PS51031"/>
    </source>
</evidence>
<dbReference type="Pfam" id="PF02944">
    <property type="entry name" value="BESS"/>
    <property type="match status" value="1"/>
</dbReference>
<dbReference type="PROSITE" id="PS51031">
    <property type="entry name" value="BESS"/>
    <property type="match status" value="1"/>
</dbReference>
<name>A0A1B6MEP9_9HEMI</name>
<comment type="subcellular location">
    <subcellularLocation>
        <location evidence="1">Nucleus</location>
    </subcellularLocation>
</comment>
<dbReference type="PROSITE" id="PS51029">
    <property type="entry name" value="MADF"/>
    <property type="match status" value="1"/>
</dbReference>
<feature type="domain" description="BESS" evidence="4">
    <location>
        <begin position="230"/>
        <end position="269"/>
    </location>
</feature>
<dbReference type="GO" id="GO:0003677">
    <property type="term" value="F:DNA binding"/>
    <property type="evidence" value="ECO:0007669"/>
    <property type="project" value="InterPro"/>
</dbReference>
<proteinExistence type="predicted"/>
<evidence type="ECO:0000313" key="5">
    <source>
        <dbReference type="EMBL" id="JAT34381.1"/>
    </source>
</evidence>
<dbReference type="AlphaFoldDB" id="A0A1B6MEP9"/>
<dbReference type="PANTHER" id="PTHR12243:SF67">
    <property type="entry name" value="COREPRESSOR OF PANGOLIN, ISOFORM A-RELATED"/>
    <property type="match status" value="1"/>
</dbReference>
<keyword evidence="1" id="KW-0539">Nucleus</keyword>